<dbReference type="Gene3D" id="3.40.50.1820">
    <property type="entry name" value="alpha/beta hydrolase"/>
    <property type="match status" value="1"/>
</dbReference>
<gene>
    <name evidence="3" type="ORF">HYH03_018831</name>
</gene>
<dbReference type="InterPro" id="IPR029058">
    <property type="entry name" value="AB_hydrolase_fold"/>
</dbReference>
<name>A0A836BMJ9_9CHLO</name>
<dbReference type="InterPro" id="IPR022742">
    <property type="entry name" value="Hydrolase_4"/>
</dbReference>
<evidence type="ECO:0000256" key="1">
    <source>
        <dbReference type="SAM" id="MobiDB-lite"/>
    </source>
</evidence>
<keyword evidence="4" id="KW-1185">Reference proteome</keyword>
<organism evidence="3 4">
    <name type="scientific">Edaphochlamys debaryana</name>
    <dbReference type="NCBI Taxonomy" id="47281"/>
    <lineage>
        <taxon>Eukaryota</taxon>
        <taxon>Viridiplantae</taxon>
        <taxon>Chlorophyta</taxon>
        <taxon>core chlorophytes</taxon>
        <taxon>Chlorophyceae</taxon>
        <taxon>CS clade</taxon>
        <taxon>Chlamydomonadales</taxon>
        <taxon>Chlamydomonadales incertae sedis</taxon>
        <taxon>Edaphochlamys</taxon>
    </lineage>
</organism>
<dbReference type="Proteomes" id="UP000612055">
    <property type="component" value="Unassembled WGS sequence"/>
</dbReference>
<protein>
    <recommendedName>
        <fullName evidence="2">Serine aminopeptidase S33 domain-containing protein</fullName>
    </recommendedName>
</protein>
<dbReference type="InterPro" id="IPR051044">
    <property type="entry name" value="MAG_DAG_Lipase"/>
</dbReference>
<evidence type="ECO:0000259" key="2">
    <source>
        <dbReference type="Pfam" id="PF12146"/>
    </source>
</evidence>
<evidence type="ECO:0000313" key="3">
    <source>
        <dbReference type="EMBL" id="KAG2482231.1"/>
    </source>
</evidence>
<feature type="region of interest" description="Disordered" evidence="1">
    <location>
        <begin position="277"/>
        <end position="312"/>
    </location>
</feature>
<feature type="compositionally biased region" description="Gly residues" evidence="1">
    <location>
        <begin position="289"/>
        <end position="300"/>
    </location>
</feature>
<dbReference type="PANTHER" id="PTHR11614">
    <property type="entry name" value="PHOSPHOLIPASE-RELATED"/>
    <property type="match status" value="1"/>
</dbReference>
<accession>A0A836BMJ9</accession>
<dbReference type="Pfam" id="PF12146">
    <property type="entry name" value="Hydrolase_4"/>
    <property type="match status" value="1"/>
</dbReference>
<dbReference type="SUPFAM" id="SSF53474">
    <property type="entry name" value="alpha/beta-Hydrolases"/>
    <property type="match status" value="1"/>
</dbReference>
<feature type="domain" description="Serine aminopeptidase S33" evidence="2">
    <location>
        <begin position="24"/>
        <end position="259"/>
    </location>
</feature>
<sequence length="312" mass="33488">AYLCWDFLRTRCPGSRPEHRGSWVEKLNRAGYAVCGIDLQGAGRSEGRRCYIERFEHYVQDVVDFAYALQTPPAAPPPGTGAALVPGFPADPAAAPRFLMGLSLGGGIATHAMHATEGAGLFRGAVLLAPMISLQGMASRGPNLVLRLVAALLNLLTPQLPIVKGEPNKVFPIIQQLWDADPACFKHGTRVRNALEYLRACRTLAGELHTLDFPFIAFHSARDRWTDATGSRQLYELSRTTDKTLIPVDHMFHMLTKEEGWRGVLARALTWLDERAGGGAAAAGPGPGPGEAGGHEGSGGAPKPRPASRDGE</sequence>
<evidence type="ECO:0000313" key="4">
    <source>
        <dbReference type="Proteomes" id="UP000612055"/>
    </source>
</evidence>
<feature type="non-terminal residue" evidence="3">
    <location>
        <position position="312"/>
    </location>
</feature>
<dbReference type="OrthoDB" id="2498029at2759"/>
<dbReference type="EMBL" id="JAEHOE010000241">
    <property type="protein sequence ID" value="KAG2482231.1"/>
    <property type="molecule type" value="Genomic_DNA"/>
</dbReference>
<dbReference type="AlphaFoldDB" id="A0A836BMJ9"/>
<comment type="caution">
    <text evidence="3">The sequence shown here is derived from an EMBL/GenBank/DDBJ whole genome shotgun (WGS) entry which is preliminary data.</text>
</comment>
<proteinExistence type="predicted"/>
<reference evidence="3" key="1">
    <citation type="journal article" date="2020" name="bioRxiv">
        <title>Comparative genomics of Chlamydomonas.</title>
        <authorList>
            <person name="Craig R.J."/>
            <person name="Hasan A.R."/>
            <person name="Ness R.W."/>
            <person name="Keightley P.D."/>
        </authorList>
    </citation>
    <scope>NUCLEOTIDE SEQUENCE</scope>
    <source>
        <strain evidence="3">CCAP 11/70</strain>
    </source>
</reference>